<proteinExistence type="predicted"/>
<dbReference type="Proteomes" id="UP000589738">
    <property type="component" value="Unassembled WGS sequence"/>
</dbReference>
<organism evidence="1 2">
    <name type="scientific">Chryseobacterium shigense</name>
    <dbReference type="NCBI Taxonomy" id="297244"/>
    <lineage>
        <taxon>Bacteria</taxon>
        <taxon>Pseudomonadati</taxon>
        <taxon>Bacteroidota</taxon>
        <taxon>Flavobacteriia</taxon>
        <taxon>Flavobacteriales</taxon>
        <taxon>Weeksellaceae</taxon>
        <taxon>Chryseobacterium group</taxon>
        <taxon>Chryseobacterium</taxon>
    </lineage>
</organism>
<dbReference type="InterPro" id="IPR000836">
    <property type="entry name" value="PRTase_dom"/>
</dbReference>
<accession>A0A841N4L7</accession>
<reference evidence="1 2" key="1">
    <citation type="submission" date="2020-08" db="EMBL/GenBank/DDBJ databases">
        <title>Functional genomics of gut bacteria from endangered species of beetles.</title>
        <authorList>
            <person name="Carlos-Shanley C."/>
        </authorList>
    </citation>
    <scope>NUCLEOTIDE SEQUENCE [LARGE SCALE GENOMIC DNA]</scope>
    <source>
        <strain evidence="1 2">S00136</strain>
    </source>
</reference>
<dbReference type="CDD" id="cd06223">
    <property type="entry name" value="PRTases_typeI"/>
    <property type="match status" value="1"/>
</dbReference>
<evidence type="ECO:0008006" key="3">
    <source>
        <dbReference type="Google" id="ProtNLM"/>
    </source>
</evidence>
<name>A0A841N4L7_9FLAO</name>
<protein>
    <recommendedName>
        <fullName evidence="3">Phosphoribosyl transferase domain-containing protein</fullName>
    </recommendedName>
</protein>
<sequence length="71" mass="8132">MESNLILIDDVLTLGRTAMASAIKLHKAFPEKNIKIFCPFRTRSFEDLNMLVKIEHGEMILSPYNKVILPD</sequence>
<gene>
    <name evidence="1" type="ORF">HNP36_001126</name>
</gene>
<dbReference type="AlphaFoldDB" id="A0A841N4L7"/>
<keyword evidence="2" id="KW-1185">Reference proteome</keyword>
<dbReference type="EMBL" id="JACHLC010000001">
    <property type="protein sequence ID" value="MBB6370073.1"/>
    <property type="molecule type" value="Genomic_DNA"/>
</dbReference>
<evidence type="ECO:0000313" key="2">
    <source>
        <dbReference type="Proteomes" id="UP000589738"/>
    </source>
</evidence>
<comment type="caution">
    <text evidence="1">The sequence shown here is derived from an EMBL/GenBank/DDBJ whole genome shotgun (WGS) entry which is preliminary data.</text>
</comment>
<evidence type="ECO:0000313" key="1">
    <source>
        <dbReference type="EMBL" id="MBB6370073.1"/>
    </source>
</evidence>